<dbReference type="InterPro" id="IPR035986">
    <property type="entry name" value="PKD_dom_sf"/>
</dbReference>
<dbReference type="InterPro" id="IPR013783">
    <property type="entry name" value="Ig-like_fold"/>
</dbReference>
<dbReference type="Gene3D" id="2.60.40.10">
    <property type="entry name" value="Immunoglobulins"/>
    <property type="match status" value="1"/>
</dbReference>
<keyword evidence="5" id="KW-1185">Reference proteome</keyword>
<organism evidence="4 5">
    <name type="scientific">Pseudarthrobacter enclensis</name>
    <dbReference type="NCBI Taxonomy" id="993070"/>
    <lineage>
        <taxon>Bacteria</taxon>
        <taxon>Bacillati</taxon>
        <taxon>Actinomycetota</taxon>
        <taxon>Actinomycetes</taxon>
        <taxon>Micrococcales</taxon>
        <taxon>Micrococcaceae</taxon>
        <taxon>Pseudarthrobacter</taxon>
    </lineage>
</organism>
<name>A0ABT9RSX8_9MICC</name>
<feature type="compositionally biased region" description="Polar residues" evidence="1">
    <location>
        <begin position="397"/>
        <end position="414"/>
    </location>
</feature>
<dbReference type="InterPro" id="IPR022409">
    <property type="entry name" value="PKD/Chitinase_dom"/>
</dbReference>
<comment type="caution">
    <text evidence="4">The sequence shown here is derived from an EMBL/GenBank/DDBJ whole genome shotgun (WGS) entry which is preliminary data.</text>
</comment>
<dbReference type="Proteomes" id="UP001226577">
    <property type="component" value="Unassembled WGS sequence"/>
</dbReference>
<evidence type="ECO:0000313" key="5">
    <source>
        <dbReference type="Proteomes" id="UP001226577"/>
    </source>
</evidence>
<dbReference type="CDD" id="cd00146">
    <property type="entry name" value="PKD"/>
    <property type="match status" value="1"/>
</dbReference>
<reference evidence="4 5" key="1">
    <citation type="submission" date="2023-07" db="EMBL/GenBank/DDBJ databases">
        <title>Sorghum-associated microbial communities from plants grown in Nebraska, USA.</title>
        <authorList>
            <person name="Schachtman D."/>
        </authorList>
    </citation>
    <scope>NUCLEOTIDE SEQUENCE [LARGE SCALE GENOMIC DNA]</scope>
    <source>
        <strain evidence="4 5">CC222</strain>
    </source>
</reference>
<dbReference type="PROSITE" id="PS50093">
    <property type="entry name" value="PKD"/>
    <property type="match status" value="1"/>
</dbReference>
<accession>A0ABT9RSX8</accession>
<dbReference type="RefSeq" id="WP_307307158.1">
    <property type="nucleotide sequence ID" value="NZ_JAUSRE010000008.1"/>
</dbReference>
<feature type="region of interest" description="Disordered" evidence="1">
    <location>
        <begin position="388"/>
        <end position="414"/>
    </location>
</feature>
<proteinExistence type="predicted"/>
<evidence type="ECO:0000256" key="2">
    <source>
        <dbReference type="SAM" id="SignalP"/>
    </source>
</evidence>
<dbReference type="EMBL" id="JAUSRE010000008">
    <property type="protein sequence ID" value="MDP9888351.1"/>
    <property type="molecule type" value="Genomic_DNA"/>
</dbReference>
<evidence type="ECO:0000256" key="1">
    <source>
        <dbReference type="SAM" id="MobiDB-lite"/>
    </source>
</evidence>
<gene>
    <name evidence="4" type="ORF">J2X98_001939</name>
</gene>
<evidence type="ECO:0000259" key="3">
    <source>
        <dbReference type="PROSITE" id="PS50093"/>
    </source>
</evidence>
<dbReference type="InterPro" id="IPR000601">
    <property type="entry name" value="PKD_dom"/>
</dbReference>
<dbReference type="SUPFAM" id="SSF49299">
    <property type="entry name" value="PKD domain"/>
    <property type="match status" value="1"/>
</dbReference>
<feature type="signal peptide" evidence="2">
    <location>
        <begin position="1"/>
        <end position="33"/>
    </location>
</feature>
<feature type="chain" id="PRO_5046313761" evidence="2">
    <location>
        <begin position="34"/>
        <end position="743"/>
    </location>
</feature>
<dbReference type="Pfam" id="PF18911">
    <property type="entry name" value="PKD_4"/>
    <property type="match status" value="1"/>
</dbReference>
<keyword evidence="2" id="KW-0732">Signal</keyword>
<feature type="domain" description="PKD" evidence="3">
    <location>
        <begin position="448"/>
        <end position="524"/>
    </location>
</feature>
<dbReference type="SMART" id="SM00089">
    <property type="entry name" value="PKD"/>
    <property type="match status" value="1"/>
</dbReference>
<sequence>MKIAAIPGRLRQALVLALIAALAPLGWAPAASADPVYGRQSISYSGVANPPTSDKPQSKLWWNDGSWWADMWTSGSGWSIYRLDRPTATWVNTGVVNDSRSSTLADTMWDGSHLYIASHVVTVSTDASPKDSVSGQPAYLYRYSYSGGKYTLDAGFPTVITNNSSESMTIDEDSTGAIWSTWTQVSGNSTSGYTNTVYVNDSAAGGTSWATPFVIPVSNPHPAPDDISAVVSFAKNKIGVMWSDQLTGSVWWATRTDGTSPTASSSWNFQPAIQGKGQADDHMNLKSLQSDTTGRVFAAVKTSLNDISSDTTLPQLLLLVFKPGTGAFTQSTISTVGDCVSRPQIVLDTTNNLVHAFQTAPATSVSSCAYSGVAGSIYEKTASMDNPSFGSGRGTPVIQSASSSNMNDVTTTKQGVNSSTGIVVMASDNVAKTYWYSDRSLGTATTAPVASFTASPTSGTAPLNVNFTDTSTGSPTSWAWDFGDGGTSTAQNPSHSYAAAGTYTAKLTATNSAGSSSANTTITVGTATTTSGISAVGSSTTYSGTAVTGVSISAPAGTAAGDVLVAAITVDTNPGMASVPAGWTAMVNGLSINSSSTSGARVYVYYHVVGSSDPASYAWTLSAAAKWGGGITGYRGVNNTTPLDAQVVTAVDASYSATSITAPSTTTATNGAMVIGGVGCDCASPMVSAPPSGWTQQWQAAGGQIAELADKVQATAGATGTATWTLSAQRAVAAWQAALKPAG</sequence>
<protein>
    <submittedName>
        <fullName evidence="4">PKD repeat protein</fullName>
    </submittedName>
</protein>
<evidence type="ECO:0000313" key="4">
    <source>
        <dbReference type="EMBL" id="MDP9888351.1"/>
    </source>
</evidence>